<dbReference type="SUPFAM" id="SSF52540">
    <property type="entry name" value="P-loop containing nucleoside triphosphate hydrolases"/>
    <property type="match status" value="1"/>
</dbReference>
<proteinExistence type="predicted"/>
<dbReference type="InterPro" id="IPR027417">
    <property type="entry name" value="P-loop_NTPase"/>
</dbReference>
<dbReference type="OrthoDB" id="6149413at2759"/>
<organism evidence="1 2">
    <name type="scientific">Mytilus coruscus</name>
    <name type="common">Sea mussel</name>
    <dbReference type="NCBI Taxonomy" id="42192"/>
    <lineage>
        <taxon>Eukaryota</taxon>
        <taxon>Metazoa</taxon>
        <taxon>Spiralia</taxon>
        <taxon>Lophotrochozoa</taxon>
        <taxon>Mollusca</taxon>
        <taxon>Bivalvia</taxon>
        <taxon>Autobranchia</taxon>
        <taxon>Pteriomorphia</taxon>
        <taxon>Mytilida</taxon>
        <taxon>Mytiloidea</taxon>
        <taxon>Mytilidae</taxon>
        <taxon>Mytilinae</taxon>
        <taxon>Mytilus</taxon>
    </lineage>
</organism>
<dbReference type="CDD" id="cd00882">
    <property type="entry name" value="Ras_like_GTPase"/>
    <property type="match status" value="1"/>
</dbReference>
<reference evidence="1 2" key="1">
    <citation type="submission" date="2020-06" db="EMBL/GenBank/DDBJ databases">
        <authorList>
            <person name="Li R."/>
            <person name="Bekaert M."/>
        </authorList>
    </citation>
    <scope>NUCLEOTIDE SEQUENCE [LARGE SCALE GENOMIC DNA]</scope>
    <source>
        <strain evidence="2">wild</strain>
    </source>
</reference>
<dbReference type="Gene3D" id="3.40.50.300">
    <property type="entry name" value="P-loop containing nucleotide triphosphate hydrolases"/>
    <property type="match status" value="1"/>
</dbReference>
<name>A0A6J8C9A0_MYTCO</name>
<gene>
    <name evidence="1" type="ORF">MCOR_26962</name>
</gene>
<dbReference type="AlphaFoldDB" id="A0A6J8C9A0"/>
<keyword evidence="2" id="KW-1185">Reference proteome</keyword>
<dbReference type="Proteomes" id="UP000507470">
    <property type="component" value="Unassembled WGS sequence"/>
</dbReference>
<evidence type="ECO:0000313" key="1">
    <source>
        <dbReference type="EMBL" id="CAC5391996.1"/>
    </source>
</evidence>
<dbReference type="EMBL" id="CACVKT020004886">
    <property type="protein sequence ID" value="CAC5391996.1"/>
    <property type="molecule type" value="Genomic_DNA"/>
</dbReference>
<evidence type="ECO:0000313" key="2">
    <source>
        <dbReference type="Proteomes" id="UP000507470"/>
    </source>
</evidence>
<protein>
    <submittedName>
        <fullName evidence="1">Uncharacterized protein</fullName>
    </submittedName>
</protein>
<sequence>MSAENSDSDLEIDKQLNADNTQKRGWNSKRRLIKMCQDEVGTKYQGKRPLNIAIIGVPGCGKSSLLNTIFTSFSDERWKPIALQGNYGKLGKQFTQSLISYKKEQYYTRKGRIRKDDGVLMPTFIDMCGFEDTNNELNRELLNTVLYGKLHEYEKFKDVYECFNNFGKDGVRRKYGERNEYLVVDRIIFVCSGDPMVPLPKNLMECVSQVSKAYREIPVFGVMTKADKFDGSQNAEVDERERLFMEHLGIIAERFKRIKNYCADIDKKTSYRFSLIPEIDTDVLELMHQVFSNTLRVSNPEGRPDYSVQTDRFVDVSQDVASQVPGRNALPKSSSGPVDGYDFTKRNQANMGDGDCYNCNSNCVLLYF</sequence>
<accession>A0A6J8C9A0</accession>